<comment type="similarity">
    <text evidence="1 7">Belongs to the AP endonuclease 2 family.</text>
</comment>
<sequence>MLAVGCHISSSGGFEAMGKRALALGATTFAYFTRNPRGGAAKAADPEDAASLRKIMAENGFGRLVAHAPYTLNLCSAKPDVRLFARRALAEDLQTMELIPGNYYNFHPGSHVGQGADEGIRLIAEGLNEALEPGQSTYVLLETMAGKGTEVGRTFEELARIIELTEHDELIGVCLDTCHVSDAGYDVSASLDGVLQEFDRVIGLSRLKALHLNDSKNPVGAHKDRHERLGLGHLGLGCFSAIVRDKRTRDLPMILETPNEAAGYAAEIAALRALADGADTEETMARLAHERDE</sequence>
<keyword evidence="6 7" id="KW-0234">DNA repair</keyword>
<dbReference type="PANTHER" id="PTHR21445">
    <property type="entry name" value="ENDONUCLEASE IV ENDODEOXYRIBONUCLEASE IV"/>
    <property type="match status" value="1"/>
</dbReference>
<dbReference type="SUPFAM" id="SSF51658">
    <property type="entry name" value="Xylose isomerase-like"/>
    <property type="match status" value="1"/>
</dbReference>
<dbReference type="CDD" id="cd00019">
    <property type="entry name" value="AP2Ec"/>
    <property type="match status" value="1"/>
</dbReference>
<dbReference type="GeneID" id="88848923"/>
<dbReference type="PANTHER" id="PTHR21445:SF0">
    <property type="entry name" value="APURINIC-APYRIMIDINIC ENDONUCLEASE"/>
    <property type="match status" value="1"/>
</dbReference>
<dbReference type="SMART" id="SM00518">
    <property type="entry name" value="AP2Ec"/>
    <property type="match status" value="1"/>
</dbReference>
<keyword evidence="5 7" id="KW-0862">Zinc</keyword>
<dbReference type="AlphaFoldDB" id="A0A3G9K883"/>
<proteinExistence type="inferred from homology"/>
<dbReference type="Pfam" id="PF01261">
    <property type="entry name" value="AP_endonuc_2"/>
    <property type="match status" value="1"/>
</dbReference>
<dbReference type="EC" id="3.1.21.2" evidence="7"/>
<feature type="binding site" evidence="7">
    <location>
        <position position="256"/>
    </location>
    <ligand>
        <name>Zn(2+)</name>
        <dbReference type="ChEBI" id="CHEBI:29105"/>
        <label>2</label>
    </ligand>
</feature>
<feature type="domain" description="Xylose isomerase-like TIM barrel" evidence="8">
    <location>
        <begin position="20"/>
        <end position="273"/>
    </location>
</feature>
<dbReference type="Proteomes" id="UP000273154">
    <property type="component" value="Chromosome"/>
</dbReference>
<dbReference type="FunFam" id="3.20.20.150:FF:000001">
    <property type="entry name" value="Probable endonuclease 4"/>
    <property type="match status" value="1"/>
</dbReference>
<evidence type="ECO:0000256" key="5">
    <source>
        <dbReference type="ARBA" id="ARBA00022833"/>
    </source>
</evidence>
<accession>A0A3G9K883</accession>
<reference evidence="10" key="1">
    <citation type="submission" date="2018-11" db="EMBL/GenBank/DDBJ databases">
        <title>Comparative genomics of Parolsenella catena and Libanicoccus massiliensis: Reclassification of Libanicoccus massiliensis as Parolsenella massiliensis comb. nov.</title>
        <authorList>
            <person name="Sakamoto M."/>
            <person name="Ikeyama N."/>
            <person name="Murakami T."/>
            <person name="Mori H."/>
            <person name="Yuki M."/>
            <person name="Ohkuma M."/>
        </authorList>
    </citation>
    <scope>NUCLEOTIDE SEQUENCE [LARGE SCALE GENOMIC DNA]</scope>
    <source>
        <strain evidence="10">JCM 31932</strain>
    </source>
</reference>
<feature type="binding site" evidence="7">
    <location>
        <position position="226"/>
    </location>
    <ligand>
        <name>Zn(2+)</name>
        <dbReference type="ChEBI" id="CHEBI:29105"/>
        <label>3</label>
    </ligand>
</feature>
<keyword evidence="3 7" id="KW-0227">DNA damage</keyword>
<dbReference type="GO" id="GO:0003906">
    <property type="term" value="F:DNA-(apurinic or apyrimidinic site) endonuclease activity"/>
    <property type="evidence" value="ECO:0007669"/>
    <property type="project" value="TreeGrafter"/>
</dbReference>
<keyword evidence="2 7" id="KW-0479">Metal-binding</keyword>
<dbReference type="GO" id="GO:0008081">
    <property type="term" value="F:phosphoric diester hydrolase activity"/>
    <property type="evidence" value="ECO:0007669"/>
    <property type="project" value="TreeGrafter"/>
</dbReference>
<dbReference type="GO" id="GO:0008270">
    <property type="term" value="F:zinc ion binding"/>
    <property type="evidence" value="ECO:0007669"/>
    <property type="project" value="UniProtKB-UniRule"/>
</dbReference>
<dbReference type="RefSeq" id="WP_126421837.1">
    <property type="nucleotide sequence ID" value="NZ_AP019367.1"/>
</dbReference>
<dbReference type="PROSITE" id="PS00731">
    <property type="entry name" value="AP_NUCLEASE_F2_3"/>
    <property type="match status" value="1"/>
</dbReference>
<feature type="binding site" evidence="7">
    <location>
        <position position="107"/>
    </location>
    <ligand>
        <name>Zn(2+)</name>
        <dbReference type="ChEBI" id="CHEBI:29105"/>
        <label>1</label>
    </ligand>
</feature>
<feature type="binding site" evidence="7">
    <location>
        <position position="176"/>
    </location>
    <ligand>
        <name>Zn(2+)</name>
        <dbReference type="ChEBI" id="CHEBI:29105"/>
        <label>2</label>
    </ligand>
</feature>
<feature type="binding site" evidence="7">
    <location>
        <position position="67"/>
    </location>
    <ligand>
        <name>Zn(2+)</name>
        <dbReference type="ChEBI" id="CHEBI:29105"/>
        <label>1</label>
    </ligand>
</feature>
<comment type="catalytic activity">
    <reaction evidence="7">
        <text>Endonucleolytic cleavage to 5'-phosphooligonucleotide end-products.</text>
        <dbReference type="EC" id="3.1.21.2"/>
    </reaction>
</comment>
<evidence type="ECO:0000256" key="3">
    <source>
        <dbReference type="ARBA" id="ARBA00022763"/>
    </source>
</evidence>
<gene>
    <name evidence="7 9" type="primary">nfo</name>
    <name evidence="9" type="ORF">Pcatena_07960</name>
</gene>
<dbReference type="KEGG" id="pcat:Pcatena_07960"/>
<keyword evidence="7 9" id="KW-0255">Endonuclease</keyword>
<dbReference type="NCBIfam" id="TIGR00587">
    <property type="entry name" value="nfo"/>
    <property type="match status" value="1"/>
</dbReference>
<evidence type="ECO:0000313" key="10">
    <source>
        <dbReference type="Proteomes" id="UP000273154"/>
    </source>
</evidence>
<dbReference type="EMBL" id="AP019367">
    <property type="protein sequence ID" value="BBH50209.1"/>
    <property type="molecule type" value="Genomic_DNA"/>
</dbReference>
<dbReference type="HAMAP" id="MF_00152">
    <property type="entry name" value="Nfo"/>
    <property type="match status" value="1"/>
</dbReference>
<dbReference type="InterPro" id="IPR018246">
    <property type="entry name" value="AP_endonuc_F2_Zn_BS"/>
</dbReference>
<evidence type="ECO:0000256" key="2">
    <source>
        <dbReference type="ARBA" id="ARBA00022723"/>
    </source>
</evidence>
<evidence type="ECO:0000256" key="4">
    <source>
        <dbReference type="ARBA" id="ARBA00022801"/>
    </source>
</evidence>
<keyword evidence="7" id="KW-0540">Nuclease</keyword>
<comment type="cofactor">
    <cofactor evidence="7">
        <name>Zn(2+)</name>
        <dbReference type="ChEBI" id="CHEBI:29105"/>
    </cofactor>
    <text evidence="7">Binds 3 Zn(2+) ions.</text>
</comment>
<dbReference type="Gene3D" id="3.20.20.150">
    <property type="entry name" value="Divalent-metal-dependent TIM barrel enzymes"/>
    <property type="match status" value="1"/>
</dbReference>
<dbReference type="GO" id="GO:0008833">
    <property type="term" value="F:deoxyribonuclease IV (phage-T4-induced) activity"/>
    <property type="evidence" value="ECO:0007669"/>
    <property type="project" value="UniProtKB-UniRule"/>
</dbReference>
<dbReference type="GO" id="GO:0006284">
    <property type="term" value="P:base-excision repair"/>
    <property type="evidence" value="ECO:0007669"/>
    <property type="project" value="TreeGrafter"/>
</dbReference>
<evidence type="ECO:0000256" key="1">
    <source>
        <dbReference type="ARBA" id="ARBA00005340"/>
    </source>
</evidence>
<evidence type="ECO:0000256" key="7">
    <source>
        <dbReference type="HAMAP-Rule" id="MF_00152"/>
    </source>
</evidence>
<feature type="binding site" evidence="7">
    <location>
        <position position="142"/>
    </location>
    <ligand>
        <name>Zn(2+)</name>
        <dbReference type="ChEBI" id="CHEBI:29105"/>
        <label>2</label>
    </ligand>
</feature>
<organism evidence="9 10">
    <name type="scientific">Parolsenella catena</name>
    <dbReference type="NCBI Taxonomy" id="2003188"/>
    <lineage>
        <taxon>Bacteria</taxon>
        <taxon>Bacillati</taxon>
        <taxon>Actinomycetota</taxon>
        <taxon>Coriobacteriia</taxon>
        <taxon>Coriobacteriales</taxon>
        <taxon>Atopobiaceae</taxon>
        <taxon>Parolsenella</taxon>
    </lineage>
</organism>
<keyword evidence="10" id="KW-1185">Reference proteome</keyword>
<dbReference type="InterPro" id="IPR036237">
    <property type="entry name" value="Xyl_isomerase-like_sf"/>
</dbReference>
<dbReference type="InterPro" id="IPR013022">
    <property type="entry name" value="Xyl_isomerase-like_TIM-brl"/>
</dbReference>
<dbReference type="PROSITE" id="PS00730">
    <property type="entry name" value="AP_NUCLEASE_F2_2"/>
    <property type="match status" value="1"/>
</dbReference>
<feature type="binding site" evidence="7">
    <location>
        <position position="224"/>
    </location>
    <ligand>
        <name>Zn(2+)</name>
        <dbReference type="ChEBI" id="CHEBI:29105"/>
        <label>3</label>
    </ligand>
</feature>
<keyword evidence="4 7" id="KW-0378">Hydrolase</keyword>
<comment type="function">
    <text evidence="7">Endonuclease IV plays a role in DNA repair. It cleaves phosphodiester bonds at apurinic or apyrimidinic (AP) sites, generating a 3'-hydroxyl group and a 5'-terminal sugar phosphate.</text>
</comment>
<dbReference type="InterPro" id="IPR001719">
    <property type="entry name" value="AP_endonuc_2"/>
</dbReference>
<evidence type="ECO:0000256" key="6">
    <source>
        <dbReference type="ARBA" id="ARBA00023204"/>
    </source>
</evidence>
<evidence type="ECO:0000259" key="8">
    <source>
        <dbReference type="Pfam" id="PF01261"/>
    </source>
</evidence>
<feature type="binding site" evidence="7">
    <location>
        <position position="179"/>
    </location>
    <ligand>
        <name>Zn(2+)</name>
        <dbReference type="ChEBI" id="CHEBI:29105"/>
        <label>3</label>
    </ligand>
</feature>
<dbReference type="PROSITE" id="PS51432">
    <property type="entry name" value="AP_NUCLEASE_F2_4"/>
    <property type="match status" value="1"/>
</dbReference>
<feature type="binding site" evidence="7">
    <location>
        <position position="211"/>
    </location>
    <ligand>
        <name>Zn(2+)</name>
        <dbReference type="ChEBI" id="CHEBI:29105"/>
        <label>2</label>
    </ligand>
</feature>
<evidence type="ECO:0000313" key="9">
    <source>
        <dbReference type="EMBL" id="BBH50209.1"/>
    </source>
</evidence>
<dbReference type="GO" id="GO:0003677">
    <property type="term" value="F:DNA binding"/>
    <property type="evidence" value="ECO:0007669"/>
    <property type="project" value="InterPro"/>
</dbReference>
<name>A0A3G9K883_9ACTN</name>
<protein>
    <recommendedName>
        <fullName evidence="7">Probable endonuclease 4</fullName>
        <ecNumber evidence="7">3.1.21.2</ecNumber>
    </recommendedName>
    <alternativeName>
        <fullName evidence="7">Endodeoxyribonuclease IV</fullName>
    </alternativeName>
    <alternativeName>
        <fullName evidence="7">Endonuclease IV</fullName>
    </alternativeName>
</protein>
<feature type="binding site" evidence="7">
    <location>
        <position position="142"/>
    </location>
    <ligand>
        <name>Zn(2+)</name>
        <dbReference type="ChEBI" id="CHEBI:29105"/>
        <label>1</label>
    </ligand>
</feature>
<dbReference type="OrthoDB" id="9805666at2"/>